<dbReference type="PANTHER" id="PTHR38601:SF1">
    <property type="entry name" value="HYDROGENASE-4 COMPONENT E"/>
    <property type="match status" value="1"/>
</dbReference>
<evidence type="ECO:0000256" key="1">
    <source>
        <dbReference type="ARBA" id="ARBA00004651"/>
    </source>
</evidence>
<dbReference type="AlphaFoldDB" id="A0A2N1PHQ5"/>
<keyword evidence="2" id="KW-1003">Cell membrane</keyword>
<dbReference type="PANTHER" id="PTHR38601">
    <property type="entry name" value="HYDROGENASE-4 COMPONENT E"/>
    <property type="match status" value="1"/>
</dbReference>
<evidence type="ECO:0000256" key="6">
    <source>
        <dbReference type="SAM" id="Phobius"/>
    </source>
</evidence>
<keyword evidence="4 6" id="KW-1133">Transmembrane helix</keyword>
<comment type="subcellular location">
    <subcellularLocation>
        <location evidence="1">Cell membrane</location>
        <topology evidence="1">Multi-pass membrane protein</topology>
    </subcellularLocation>
</comment>
<evidence type="ECO:0000256" key="3">
    <source>
        <dbReference type="ARBA" id="ARBA00022692"/>
    </source>
</evidence>
<feature type="transmembrane region" description="Helical" evidence="6">
    <location>
        <begin position="34"/>
        <end position="53"/>
    </location>
</feature>
<feature type="transmembrane region" description="Helical" evidence="6">
    <location>
        <begin position="6"/>
        <end position="22"/>
    </location>
</feature>
<dbReference type="EMBL" id="PGXC01000093">
    <property type="protein sequence ID" value="PKK87865.1"/>
    <property type="molecule type" value="Genomic_DNA"/>
</dbReference>
<dbReference type="GO" id="GO:0005886">
    <property type="term" value="C:plasma membrane"/>
    <property type="evidence" value="ECO:0007669"/>
    <property type="project" value="UniProtKB-SubCell"/>
</dbReference>
<proteinExistence type="predicted"/>
<feature type="transmembrane region" description="Helical" evidence="6">
    <location>
        <begin position="59"/>
        <end position="78"/>
    </location>
</feature>
<protein>
    <submittedName>
        <fullName evidence="7">Hydrogenase</fullName>
    </submittedName>
</protein>
<comment type="caution">
    <text evidence="7">The sequence shown here is derived from an EMBL/GenBank/DDBJ whole genome shotgun (WGS) entry which is preliminary data.</text>
</comment>
<evidence type="ECO:0000256" key="2">
    <source>
        <dbReference type="ARBA" id="ARBA00022475"/>
    </source>
</evidence>
<feature type="transmembrane region" description="Helical" evidence="6">
    <location>
        <begin position="177"/>
        <end position="199"/>
    </location>
</feature>
<reference evidence="7 8" key="1">
    <citation type="journal article" date="2017" name="ISME J.">
        <title>Potential for microbial H2 and metal transformations associated with novel bacteria and archaea in deep terrestrial subsurface sediments.</title>
        <authorList>
            <person name="Hernsdorf A.W."/>
            <person name="Amano Y."/>
            <person name="Miyakawa K."/>
            <person name="Ise K."/>
            <person name="Suzuki Y."/>
            <person name="Anantharaman K."/>
            <person name="Probst A."/>
            <person name="Burstein D."/>
            <person name="Thomas B.C."/>
            <person name="Banfield J.F."/>
        </authorList>
    </citation>
    <scope>NUCLEOTIDE SEQUENCE [LARGE SCALE GENOMIC DNA]</scope>
    <source>
        <strain evidence="7">HGW-Wallbacteria-1</strain>
    </source>
</reference>
<feature type="transmembrane region" description="Helical" evidence="6">
    <location>
        <begin position="93"/>
        <end position="115"/>
    </location>
</feature>
<keyword evidence="3 6" id="KW-0812">Transmembrane</keyword>
<feature type="transmembrane region" description="Helical" evidence="6">
    <location>
        <begin position="150"/>
        <end position="171"/>
    </location>
</feature>
<evidence type="ECO:0000313" key="7">
    <source>
        <dbReference type="EMBL" id="PKK87865.1"/>
    </source>
</evidence>
<sequence length="218" mass="23957">MTNYLDALSVLLLVSAFILMGNKRTGSYIKTFQFQSALVALLTGMIGITSFTTDGRIDVLIICAIVVGIKVVFIPYLLKKTYAKVAHQVEKDFFLNIPLLVIICCFIVVFCYFAIAETTGINAGIINNQIVNSVSVILIGLFFMISRKKAIGQIVGFLVIENGIFVTALFATHGMPFIVDIGILMDILVAVVIMGMMVFKIDEKFGNINVDKIKDLRG</sequence>
<keyword evidence="5 6" id="KW-0472">Membrane</keyword>
<evidence type="ECO:0000256" key="4">
    <source>
        <dbReference type="ARBA" id="ARBA00022989"/>
    </source>
</evidence>
<dbReference type="Proteomes" id="UP000233256">
    <property type="component" value="Unassembled WGS sequence"/>
</dbReference>
<evidence type="ECO:0000256" key="5">
    <source>
        <dbReference type="ARBA" id="ARBA00023136"/>
    </source>
</evidence>
<feature type="transmembrane region" description="Helical" evidence="6">
    <location>
        <begin position="121"/>
        <end position="143"/>
    </location>
</feature>
<dbReference type="InterPro" id="IPR038730">
    <property type="entry name" value="HyfE-like"/>
</dbReference>
<organism evidence="7 8">
    <name type="scientific">Candidatus Wallbacteria bacterium HGW-Wallbacteria-1</name>
    <dbReference type="NCBI Taxonomy" id="2013854"/>
    <lineage>
        <taxon>Bacteria</taxon>
        <taxon>Candidatus Walliibacteriota</taxon>
    </lineage>
</organism>
<name>A0A2N1PHQ5_9BACT</name>
<gene>
    <name evidence="7" type="ORF">CVV64_21250</name>
</gene>
<evidence type="ECO:0000313" key="8">
    <source>
        <dbReference type="Proteomes" id="UP000233256"/>
    </source>
</evidence>
<dbReference type="Gene3D" id="1.10.287.3510">
    <property type="match status" value="1"/>
</dbReference>
<accession>A0A2N1PHQ5</accession>